<protein>
    <submittedName>
        <fullName evidence="1">Unnamed protein product</fullName>
    </submittedName>
</protein>
<gene>
    <name evidence="1" type="ORF">Pfra01_000731900</name>
</gene>
<dbReference type="AlphaFoldDB" id="A0A9W6UFK1"/>
<comment type="caution">
    <text evidence="1">The sequence shown here is derived from an EMBL/GenBank/DDBJ whole genome shotgun (WGS) entry which is preliminary data.</text>
</comment>
<dbReference type="OrthoDB" id="93077at2759"/>
<evidence type="ECO:0000313" key="2">
    <source>
        <dbReference type="Proteomes" id="UP001165121"/>
    </source>
</evidence>
<dbReference type="EMBL" id="BSXT01000643">
    <property type="protein sequence ID" value="GMF31639.1"/>
    <property type="molecule type" value="Genomic_DNA"/>
</dbReference>
<keyword evidence="2" id="KW-1185">Reference proteome</keyword>
<organism evidence="1 2">
    <name type="scientific">Phytophthora fragariaefolia</name>
    <dbReference type="NCBI Taxonomy" id="1490495"/>
    <lineage>
        <taxon>Eukaryota</taxon>
        <taxon>Sar</taxon>
        <taxon>Stramenopiles</taxon>
        <taxon>Oomycota</taxon>
        <taxon>Peronosporomycetes</taxon>
        <taxon>Peronosporales</taxon>
        <taxon>Peronosporaceae</taxon>
        <taxon>Phytophthora</taxon>
    </lineage>
</organism>
<name>A0A9W6UFK1_9STRA</name>
<proteinExistence type="predicted"/>
<evidence type="ECO:0000313" key="1">
    <source>
        <dbReference type="EMBL" id="GMF31639.1"/>
    </source>
</evidence>
<accession>A0A9W6UFK1</accession>
<sequence>MGQRRGKNTSRMQLLLDKLLPAFGDVNVDEQTALGVAALAWNHACLSSNLVAGFSSCGIFPRSRVKMHAKLANFERNGLPNSHRDAAWRQVCHIVRREMLVLPA</sequence>
<dbReference type="Proteomes" id="UP001165121">
    <property type="component" value="Unassembled WGS sequence"/>
</dbReference>
<reference evidence="1" key="1">
    <citation type="submission" date="2023-04" db="EMBL/GenBank/DDBJ databases">
        <title>Phytophthora fragariaefolia NBRC 109709.</title>
        <authorList>
            <person name="Ichikawa N."/>
            <person name="Sato H."/>
            <person name="Tonouchi N."/>
        </authorList>
    </citation>
    <scope>NUCLEOTIDE SEQUENCE</scope>
    <source>
        <strain evidence="1">NBRC 109709</strain>
    </source>
</reference>